<dbReference type="InterPro" id="IPR036249">
    <property type="entry name" value="Thioredoxin-like_sf"/>
</dbReference>
<reference evidence="5" key="1">
    <citation type="submission" date="2017-06" db="EMBL/GenBank/DDBJ databases">
        <authorList>
            <person name="Cremers G."/>
        </authorList>
    </citation>
    <scope>NUCLEOTIDE SEQUENCE [LARGE SCALE GENOMIC DNA]</scope>
</reference>
<dbReference type="InterPro" id="IPR011903">
    <property type="entry name" value="TON_0319-like"/>
</dbReference>
<dbReference type="PROSITE" id="PS00195">
    <property type="entry name" value="GLUTAREDOXIN_1"/>
    <property type="match status" value="1"/>
</dbReference>
<dbReference type="Pfam" id="PF13192">
    <property type="entry name" value="Thioredoxin_3"/>
    <property type="match status" value="1"/>
</dbReference>
<evidence type="ECO:0000313" key="5">
    <source>
        <dbReference type="Proteomes" id="UP000218615"/>
    </source>
</evidence>
<evidence type="ECO:0000313" key="4">
    <source>
        <dbReference type="EMBL" id="SNQ59135.1"/>
    </source>
</evidence>
<dbReference type="AlphaFoldDB" id="A0A284VIM8"/>
<dbReference type="OrthoDB" id="35385at2157"/>
<keyword evidence="2" id="KW-0813">Transport</keyword>
<organism evidence="4 5">
    <name type="scientific">Candidatus Methanoperedens nitratireducens</name>
    <dbReference type="NCBI Taxonomy" id="1392998"/>
    <lineage>
        <taxon>Archaea</taxon>
        <taxon>Methanobacteriati</taxon>
        <taxon>Methanobacteriota</taxon>
        <taxon>Stenosarchaea group</taxon>
        <taxon>Methanomicrobia</taxon>
        <taxon>Methanosarcinales</taxon>
        <taxon>ANME-2 cluster</taxon>
        <taxon>Candidatus Methanoperedentaceae</taxon>
        <taxon>Candidatus Methanoperedens</taxon>
    </lineage>
</organism>
<dbReference type="PANTHER" id="PTHR37170">
    <property type="entry name" value="GLUTAREDOXIN-RELATED"/>
    <property type="match status" value="1"/>
</dbReference>
<dbReference type="Gene3D" id="3.40.30.10">
    <property type="entry name" value="Glutaredoxin"/>
    <property type="match status" value="2"/>
</dbReference>
<dbReference type="PANTHER" id="PTHR37170:SF1">
    <property type="entry name" value="GLUTAREDOXIN-LIKE PROTEIN"/>
    <property type="match status" value="1"/>
</dbReference>
<keyword evidence="2" id="KW-0249">Electron transport</keyword>
<gene>
    <name evidence="4" type="ORF">MNV_1070025</name>
</gene>
<evidence type="ECO:0000256" key="2">
    <source>
        <dbReference type="ARBA" id="ARBA00022982"/>
    </source>
</evidence>
<dbReference type="InterPro" id="IPR011767">
    <property type="entry name" value="GLR_AS"/>
</dbReference>
<dbReference type="SUPFAM" id="SSF52833">
    <property type="entry name" value="Thioredoxin-like"/>
    <property type="match status" value="2"/>
</dbReference>
<dbReference type="InterPro" id="IPR012336">
    <property type="entry name" value="Thioredoxin-like_fold"/>
</dbReference>
<proteinExistence type="inferred from homology"/>
<name>A0A284VIM8_9EURY</name>
<protein>
    <submittedName>
        <fullName evidence="4">Glutaredoxin-like domain protein</fullName>
    </submittedName>
</protein>
<evidence type="ECO:0000259" key="3">
    <source>
        <dbReference type="Pfam" id="PF13192"/>
    </source>
</evidence>
<dbReference type="EMBL" id="FZMP01000010">
    <property type="protein sequence ID" value="SNQ59135.1"/>
    <property type="molecule type" value="Genomic_DNA"/>
</dbReference>
<dbReference type="Proteomes" id="UP000218615">
    <property type="component" value="Unassembled WGS sequence"/>
</dbReference>
<accession>A0A284VIM8</accession>
<dbReference type="NCBIfam" id="TIGR02187">
    <property type="entry name" value="PDO_seleno_TRX"/>
    <property type="match status" value="1"/>
</dbReference>
<feature type="domain" description="Thioredoxin-like fold" evidence="3">
    <location>
        <begin position="132"/>
        <end position="207"/>
    </location>
</feature>
<comment type="similarity">
    <text evidence="1">Belongs to the glutaredoxin family.</text>
</comment>
<dbReference type="PROSITE" id="PS51354">
    <property type="entry name" value="GLUTAREDOXIN_2"/>
    <property type="match status" value="1"/>
</dbReference>
<keyword evidence="5" id="KW-1185">Reference proteome</keyword>
<sequence>MVLNDAQKNIIKKQFEKLTGDVELVVFTQEFECNFCKEARELLLEIGALSPKISTKVYDLVKDEEQAKKYNIKKIPATIIAGKSDYDIRYYGVPAGYELPVIVDDIIDVSRGTTSLSDNVKKKLAEITKPVHIQVFISPTCPFCPKAARIAHQLAIENEFIRSDIIEMTEFPYLAQKYSVMSVPHTVINGDTSLVGLQPPEVFIEQIAMALRASYNPMYS</sequence>
<dbReference type="RefSeq" id="WP_096203555.1">
    <property type="nucleotide sequence ID" value="NZ_FZMP01000010.1"/>
</dbReference>
<evidence type="ECO:0000256" key="1">
    <source>
        <dbReference type="ARBA" id="ARBA00007787"/>
    </source>
</evidence>
<dbReference type="CDD" id="cd02973">
    <property type="entry name" value="TRX_GRX_like"/>
    <property type="match status" value="1"/>
</dbReference>